<evidence type="ECO:0000256" key="2">
    <source>
        <dbReference type="ARBA" id="ARBA00001946"/>
    </source>
</evidence>
<dbReference type="Gene3D" id="3.90.79.10">
    <property type="entry name" value="Nucleoside Triphosphate Pyrophosphohydrolase"/>
    <property type="match status" value="1"/>
</dbReference>
<dbReference type="STRING" id="272630.MexAM1_META1p2384"/>
<feature type="region of interest" description="Disordered" evidence="7">
    <location>
        <begin position="1"/>
        <end position="43"/>
    </location>
</feature>
<feature type="compositionally biased region" description="Basic and acidic residues" evidence="7">
    <location>
        <begin position="7"/>
        <end position="17"/>
    </location>
</feature>
<dbReference type="PROSITE" id="PS51462">
    <property type="entry name" value="NUDIX"/>
    <property type="match status" value="1"/>
</dbReference>
<dbReference type="HOGENOM" id="CLU_100941_0_0_5"/>
<evidence type="ECO:0000256" key="3">
    <source>
        <dbReference type="ARBA" id="ARBA00022723"/>
    </source>
</evidence>
<comment type="cofactor">
    <cofactor evidence="1">
        <name>Mn(2+)</name>
        <dbReference type="ChEBI" id="CHEBI:29035"/>
    </cofactor>
</comment>
<dbReference type="InterPro" id="IPR039121">
    <property type="entry name" value="NUDT19"/>
</dbReference>
<evidence type="ECO:0000256" key="4">
    <source>
        <dbReference type="ARBA" id="ARBA00022801"/>
    </source>
</evidence>
<organism evidence="9 10">
    <name type="scientific">Methylorubrum extorquens (strain ATCC 14718 / DSM 1338 / JCM 2805 / NCIMB 9133 / AM1)</name>
    <name type="common">Methylobacterium extorquens</name>
    <dbReference type="NCBI Taxonomy" id="272630"/>
    <lineage>
        <taxon>Bacteria</taxon>
        <taxon>Pseudomonadati</taxon>
        <taxon>Pseudomonadota</taxon>
        <taxon>Alphaproteobacteria</taxon>
        <taxon>Hyphomicrobiales</taxon>
        <taxon>Methylobacteriaceae</taxon>
        <taxon>Methylorubrum</taxon>
    </lineage>
</organism>
<dbReference type="GO" id="GO:0016818">
    <property type="term" value="F:hydrolase activity, acting on acid anhydrides, in phosphorus-containing anhydrides"/>
    <property type="evidence" value="ECO:0007669"/>
    <property type="project" value="InterPro"/>
</dbReference>
<dbReference type="CDD" id="cd18870">
    <property type="entry name" value="NUDIX_AcylCoAdiphos_Nudt19"/>
    <property type="match status" value="1"/>
</dbReference>
<dbReference type="PANTHER" id="PTHR12318:SF0">
    <property type="entry name" value="ACYL-COENZYME A DIPHOSPHATASE NUDT19"/>
    <property type="match status" value="1"/>
</dbReference>
<keyword evidence="6" id="KW-0464">Manganese</keyword>
<dbReference type="Proteomes" id="UP000009081">
    <property type="component" value="Chromosome"/>
</dbReference>
<evidence type="ECO:0000313" key="10">
    <source>
        <dbReference type="Proteomes" id="UP000009081"/>
    </source>
</evidence>
<reference evidence="9 10" key="1">
    <citation type="journal article" date="2009" name="PLoS ONE">
        <title>Methylobacterium genome sequences: a reference blueprint to investigate microbial metabolism of C1 compounds from natural and industrial sources.</title>
        <authorList>
            <person name="Vuilleumier S."/>
            <person name="Chistoserdova L."/>
            <person name="Lee M.-C."/>
            <person name="Bringel F."/>
            <person name="Lajus A."/>
            <person name="Zhou Y."/>
            <person name="Gourion B."/>
            <person name="Barbe V."/>
            <person name="Chang J."/>
            <person name="Cruveiller S."/>
            <person name="Dossat C."/>
            <person name="Gillett W."/>
            <person name="Gruffaz C."/>
            <person name="Haugen E."/>
            <person name="Hourcade E."/>
            <person name="Levy R."/>
            <person name="Mangenot S."/>
            <person name="Muller E."/>
            <person name="Nadalig T."/>
            <person name="Pagni M."/>
            <person name="Penny C."/>
            <person name="Peyraud R."/>
            <person name="Robinson D.G."/>
            <person name="Roche D."/>
            <person name="Rouy Z."/>
            <person name="Saenampechek C."/>
            <person name="Salvignol G."/>
            <person name="Vallenet D."/>
            <person name="Wu Z."/>
            <person name="Marx C.J."/>
            <person name="Vorholt J.A."/>
            <person name="Olson M.V."/>
            <person name="Kaul R."/>
            <person name="Weissenbach J."/>
            <person name="Medigue C."/>
            <person name="Lidstrom M.E."/>
        </authorList>
    </citation>
    <scope>NUCLEOTIDE SEQUENCE [LARGE SCALE GENOMIC DNA]</scope>
    <source>
        <strain evidence="10">ATCC 14718 / DSM 1338 / JCM 2805 / NCIMB 9133 / AM1</strain>
    </source>
</reference>
<sequence>MGPARARGRDAAVRQEAEQATPQSLDQPDSDQPASPAATPRPVLLRPRDAATLIILDRSRKKLKLLMGRRHAGLAFMGGKFVFPGGRIEPSDRMMPVAGALSQRADDALRAKLPRAPHHLGRSLALAAIRETYEETGLLIGTRDYGPPETAPEGAWQAFADEGVMPDLETLHLVARAITPPKRPRRFDTRFFAVDRKAVVTERPGIVGPDAELTELAWVDLDAARKLDLPRITRVILDDLEAAADAGFPPYRPIPFYFERRGKGVREEI</sequence>
<comment type="cofactor">
    <cofactor evidence="2">
        <name>Mg(2+)</name>
        <dbReference type="ChEBI" id="CHEBI:18420"/>
    </cofactor>
</comment>
<evidence type="ECO:0000313" key="9">
    <source>
        <dbReference type="EMBL" id="ACS40167.1"/>
    </source>
</evidence>
<dbReference type="Pfam" id="PF00293">
    <property type="entry name" value="NUDIX"/>
    <property type="match status" value="1"/>
</dbReference>
<evidence type="ECO:0000256" key="6">
    <source>
        <dbReference type="ARBA" id="ARBA00023211"/>
    </source>
</evidence>
<dbReference type="EMBL" id="CP001510">
    <property type="protein sequence ID" value="ACS40167.1"/>
    <property type="molecule type" value="Genomic_DNA"/>
</dbReference>
<evidence type="ECO:0000256" key="5">
    <source>
        <dbReference type="ARBA" id="ARBA00022842"/>
    </source>
</evidence>
<dbReference type="SUPFAM" id="SSF55811">
    <property type="entry name" value="Nudix"/>
    <property type="match status" value="1"/>
</dbReference>
<evidence type="ECO:0000259" key="8">
    <source>
        <dbReference type="PROSITE" id="PS51462"/>
    </source>
</evidence>
<dbReference type="InterPro" id="IPR000086">
    <property type="entry name" value="NUDIX_hydrolase_dom"/>
</dbReference>
<keyword evidence="4 9" id="KW-0378">Hydrolase</keyword>
<feature type="domain" description="Nudix hydrolase" evidence="8">
    <location>
        <begin position="46"/>
        <end position="241"/>
    </location>
</feature>
<name>C5AQS0_METEA</name>
<keyword evidence="10" id="KW-1185">Reference proteome</keyword>
<dbReference type="eggNOG" id="COG0494">
    <property type="taxonomic scope" value="Bacteria"/>
</dbReference>
<dbReference type="GO" id="GO:0046872">
    <property type="term" value="F:metal ion binding"/>
    <property type="evidence" value="ECO:0007669"/>
    <property type="project" value="UniProtKB-KW"/>
</dbReference>
<feature type="compositionally biased region" description="Polar residues" evidence="7">
    <location>
        <begin position="18"/>
        <end position="33"/>
    </location>
</feature>
<accession>C5AQS0</accession>
<dbReference type="AlphaFoldDB" id="C5AQS0"/>
<dbReference type="PANTHER" id="PTHR12318">
    <property type="entry name" value="TESTOSTERONE-REGULATED PROTEIN RP2"/>
    <property type="match status" value="1"/>
</dbReference>
<keyword evidence="3" id="KW-0479">Metal-binding</keyword>
<dbReference type="InterPro" id="IPR015797">
    <property type="entry name" value="NUDIX_hydrolase-like_dom_sf"/>
</dbReference>
<keyword evidence="5" id="KW-0460">Magnesium</keyword>
<evidence type="ECO:0000256" key="7">
    <source>
        <dbReference type="SAM" id="MobiDB-lite"/>
    </source>
</evidence>
<dbReference type="KEGG" id="mea:Mex_1p2384"/>
<protein>
    <submittedName>
        <fullName evidence="9">NUDIX hydrolase</fullName>
    </submittedName>
</protein>
<gene>
    <name evidence="9" type="ordered locus">MexAM1_META1p2384</name>
</gene>
<proteinExistence type="predicted"/>
<evidence type="ECO:0000256" key="1">
    <source>
        <dbReference type="ARBA" id="ARBA00001936"/>
    </source>
</evidence>